<feature type="domain" description="N-acetyltransferase" evidence="2">
    <location>
        <begin position="175"/>
        <end position="260"/>
    </location>
</feature>
<dbReference type="Gene3D" id="3.40.630.30">
    <property type="match status" value="1"/>
</dbReference>
<dbReference type="InterPro" id="IPR052523">
    <property type="entry name" value="Trichothecene_AcTrans"/>
</dbReference>
<organism evidence="3 4">
    <name type="scientific">Fonsecaea erecta</name>
    <dbReference type="NCBI Taxonomy" id="1367422"/>
    <lineage>
        <taxon>Eukaryota</taxon>
        <taxon>Fungi</taxon>
        <taxon>Dikarya</taxon>
        <taxon>Ascomycota</taxon>
        <taxon>Pezizomycotina</taxon>
        <taxon>Eurotiomycetes</taxon>
        <taxon>Chaetothyriomycetidae</taxon>
        <taxon>Chaetothyriales</taxon>
        <taxon>Herpotrichiellaceae</taxon>
        <taxon>Fonsecaea</taxon>
    </lineage>
</organism>
<evidence type="ECO:0000313" key="3">
    <source>
        <dbReference type="EMBL" id="OAP64432.1"/>
    </source>
</evidence>
<name>A0A178ZXM5_9EURO</name>
<sequence length="282" mass="31779">MAANQAERTPVASERASTPIFRAAKPEEDDMLSRILCNSFLPVWNHNWFHGVSQSLEPVMIGTPTSKPHMNSQQKTRVRFYRSLVKMTRRIGGLVLVAETNTSDDGKSDIGAILLWLAPKKRMGTFDLLGLWQSGLLGMMLPWHYGVTGFYRIEFVFEENIRKMWARTLPDLPPRGFQEGDCAFVQMIASNPQYAGKGYASALMAYQIEQHFAAFPNTPVLLDTTTHQAIRAYERLGFKLLAEVPVDTGTDARGIKLKADASEEIRKEAKEVCIQRVMAKLR</sequence>
<dbReference type="GO" id="GO:0016747">
    <property type="term" value="F:acyltransferase activity, transferring groups other than amino-acyl groups"/>
    <property type="evidence" value="ECO:0007669"/>
    <property type="project" value="InterPro"/>
</dbReference>
<comment type="caution">
    <text evidence="3">The sequence shown here is derived from an EMBL/GenBank/DDBJ whole genome shotgun (WGS) entry which is preliminary data.</text>
</comment>
<dbReference type="PROSITE" id="PS51186">
    <property type="entry name" value="GNAT"/>
    <property type="match status" value="1"/>
</dbReference>
<gene>
    <name evidence="3" type="ORF">AYL99_00404</name>
</gene>
<protein>
    <recommendedName>
        <fullName evidence="2">N-acetyltransferase domain-containing protein</fullName>
    </recommendedName>
</protein>
<proteinExistence type="predicted"/>
<evidence type="ECO:0000259" key="2">
    <source>
        <dbReference type="PROSITE" id="PS51186"/>
    </source>
</evidence>
<dbReference type="InterPro" id="IPR016181">
    <property type="entry name" value="Acyl_CoA_acyltransferase"/>
</dbReference>
<feature type="region of interest" description="Disordered" evidence="1">
    <location>
        <begin position="1"/>
        <end position="20"/>
    </location>
</feature>
<keyword evidence="4" id="KW-1185">Reference proteome</keyword>
<dbReference type="InterPro" id="IPR000182">
    <property type="entry name" value="GNAT_dom"/>
</dbReference>
<dbReference type="OrthoDB" id="2832510at2759"/>
<dbReference type="Pfam" id="PF00583">
    <property type="entry name" value="Acetyltransf_1"/>
    <property type="match status" value="1"/>
</dbReference>
<dbReference type="SUPFAM" id="SSF55729">
    <property type="entry name" value="Acyl-CoA N-acyltransferases (Nat)"/>
    <property type="match status" value="1"/>
</dbReference>
<dbReference type="PANTHER" id="PTHR42791">
    <property type="entry name" value="GNAT FAMILY ACETYLTRANSFERASE"/>
    <property type="match status" value="1"/>
</dbReference>
<reference evidence="3 4" key="1">
    <citation type="submission" date="2016-04" db="EMBL/GenBank/DDBJ databases">
        <title>Draft genome of Fonsecaea erecta CBS 125763.</title>
        <authorList>
            <person name="Weiss V.A."/>
            <person name="Vicente V.A."/>
            <person name="Raittz R.T."/>
            <person name="Moreno L.F."/>
            <person name="De Souza E.M."/>
            <person name="Pedrosa F.O."/>
            <person name="Steffens M.B."/>
            <person name="Faoro H."/>
            <person name="Tadra-Sfeir M.Z."/>
            <person name="Najafzadeh M.J."/>
            <person name="Felipe M.S."/>
            <person name="Teixeira M."/>
            <person name="Sun J."/>
            <person name="Xi L."/>
            <person name="Gomes R."/>
            <person name="De Azevedo C.M."/>
            <person name="Salgado C.G."/>
            <person name="Da Silva M.B."/>
            <person name="Nascimento M.F."/>
            <person name="Queiroz-Telles F."/>
            <person name="Attili D.S."/>
            <person name="Gorbushina A."/>
        </authorList>
    </citation>
    <scope>NUCLEOTIDE SEQUENCE [LARGE SCALE GENOMIC DNA]</scope>
    <source>
        <strain evidence="3 4">CBS 125763</strain>
    </source>
</reference>
<dbReference type="Proteomes" id="UP000078343">
    <property type="component" value="Unassembled WGS sequence"/>
</dbReference>
<dbReference type="RefSeq" id="XP_018697799.1">
    <property type="nucleotide sequence ID" value="XM_018831920.1"/>
</dbReference>
<evidence type="ECO:0000256" key="1">
    <source>
        <dbReference type="SAM" id="MobiDB-lite"/>
    </source>
</evidence>
<evidence type="ECO:0000313" key="4">
    <source>
        <dbReference type="Proteomes" id="UP000078343"/>
    </source>
</evidence>
<dbReference type="EMBL" id="LVYI01000001">
    <property type="protein sequence ID" value="OAP64432.1"/>
    <property type="molecule type" value="Genomic_DNA"/>
</dbReference>
<dbReference type="PANTHER" id="PTHR42791:SF1">
    <property type="entry name" value="N-ACETYLTRANSFERASE DOMAIN-CONTAINING PROTEIN"/>
    <property type="match status" value="1"/>
</dbReference>
<dbReference type="GeneID" id="30004574"/>
<dbReference type="AlphaFoldDB" id="A0A178ZXM5"/>
<accession>A0A178ZXM5</accession>
<dbReference type="STRING" id="1367422.A0A178ZXM5"/>